<sequence length="619" mass="66577">MAQILGVQMLCVGFLLLTGAGRGCEGGSASRSARSSSAAAEAEAALLSDSESYHDKCEGFECPECPDDSSMSEASDSRESFYADDVQMHSLLQPQPFSDADRERAKRDLQTDLQAECCGTCHCNKCPEQPQCPAGEVLIELQTASGQPGDCCTQFKCGPEPQCAAGDTNVSYWLDSCSKCNSCQQPPCQDVCYQADPPHNCISSDKKLMFNGQTWLEGCIECRCIAGDKQCIAPKDCQLYDGEVPEADKSTTLTSSSTTTSPTTEPAVVVQLPTQASIEISMEEVEPKPDSVESVAVPEIVATEQEQQSKESGLQKQSVEAELKPTVKAELKKQQPEEAEPMPKSVEAELMPNSVDSELKPESVELELLAAQTTQSSHSTSDDLPETTMESDTTEELLLASTELPLSEEKLEVVTMDGVSTDSTADLPSSTSSTLQTDDNLEQSTAADLDNLQTSEATASSAPFYMPFSSSPYSVSTQTSHSASTLTTESPAASPTASPAQLTPESTSFHRDKDIRDTDYRLASGSVHETSKHETYLQNIWKSTPVIVGASVIGIVVLIVVPLAVIACCKRRKSMYSSVPNSDSNLSANTHASELVLDIEPHYDDNNLLQKQQLKKSVE</sequence>
<name>A0AAD4K0Z4_9MUSC</name>
<feature type="region of interest" description="Disordered" evidence="1">
    <location>
        <begin position="476"/>
        <end position="515"/>
    </location>
</feature>
<feature type="region of interest" description="Disordered" evidence="1">
    <location>
        <begin position="372"/>
        <end position="391"/>
    </location>
</feature>
<keyword evidence="2" id="KW-0472">Membrane</keyword>
<keyword evidence="3" id="KW-0732">Signal</keyword>
<evidence type="ECO:0000313" key="4">
    <source>
        <dbReference type="EMBL" id="KAH8371604.1"/>
    </source>
</evidence>
<keyword evidence="5" id="KW-1185">Reference proteome</keyword>
<keyword evidence="2" id="KW-1133">Transmembrane helix</keyword>
<proteinExistence type="predicted"/>
<dbReference type="Proteomes" id="UP001200034">
    <property type="component" value="Unassembled WGS sequence"/>
</dbReference>
<comment type="caution">
    <text evidence="4">The sequence shown here is derived from an EMBL/GenBank/DDBJ whole genome shotgun (WGS) entry which is preliminary data.</text>
</comment>
<dbReference type="AlphaFoldDB" id="A0AAD4K0Z4"/>
<protein>
    <submittedName>
        <fullName evidence="4">Uncharacterized protein</fullName>
    </submittedName>
</protein>
<evidence type="ECO:0000256" key="2">
    <source>
        <dbReference type="SAM" id="Phobius"/>
    </source>
</evidence>
<dbReference type="EMBL" id="JAJJHW010002585">
    <property type="protein sequence ID" value="KAH8371604.1"/>
    <property type="molecule type" value="Genomic_DNA"/>
</dbReference>
<feature type="compositionally biased region" description="Low complexity" evidence="1">
    <location>
        <begin position="476"/>
        <end position="504"/>
    </location>
</feature>
<evidence type="ECO:0000313" key="5">
    <source>
        <dbReference type="Proteomes" id="UP001200034"/>
    </source>
</evidence>
<evidence type="ECO:0000256" key="1">
    <source>
        <dbReference type="SAM" id="MobiDB-lite"/>
    </source>
</evidence>
<reference evidence="4" key="1">
    <citation type="journal article" date="2021" name="Mol. Ecol. Resour.">
        <title>Phylogenomic analyses of the genus Drosophila reveals genomic signals of climate adaptation.</title>
        <authorList>
            <person name="Li F."/>
            <person name="Rane R.V."/>
            <person name="Luria V."/>
            <person name="Xiong Z."/>
            <person name="Chen J."/>
            <person name="Li Z."/>
            <person name="Catullo R.A."/>
            <person name="Griffin P.C."/>
            <person name="Schiffer M."/>
            <person name="Pearce S."/>
            <person name="Lee S.F."/>
            <person name="McElroy K."/>
            <person name="Stocker A."/>
            <person name="Shirriffs J."/>
            <person name="Cockerell F."/>
            <person name="Coppin C."/>
            <person name="Sgro C.M."/>
            <person name="Karger A."/>
            <person name="Cain J.W."/>
            <person name="Weber J.A."/>
            <person name="Santpere G."/>
            <person name="Kirschner M.W."/>
            <person name="Hoffmann A.A."/>
            <person name="Oakeshott J.G."/>
            <person name="Zhang G."/>
        </authorList>
    </citation>
    <scope>NUCLEOTIDE SEQUENCE</scope>
    <source>
        <strain evidence="4">BGI-SZ-2011g</strain>
    </source>
</reference>
<evidence type="ECO:0000256" key="3">
    <source>
        <dbReference type="SAM" id="SignalP"/>
    </source>
</evidence>
<feature type="chain" id="PRO_5042016287" evidence="3">
    <location>
        <begin position="24"/>
        <end position="619"/>
    </location>
</feature>
<feature type="signal peptide" evidence="3">
    <location>
        <begin position="1"/>
        <end position="23"/>
    </location>
</feature>
<feature type="region of interest" description="Disordered" evidence="1">
    <location>
        <begin position="418"/>
        <end position="439"/>
    </location>
</feature>
<gene>
    <name evidence="4" type="ORF">KR093_008246</name>
</gene>
<accession>A0AAD4K0Z4</accession>
<feature type="transmembrane region" description="Helical" evidence="2">
    <location>
        <begin position="546"/>
        <end position="569"/>
    </location>
</feature>
<organism evidence="4 5">
    <name type="scientific">Drosophila rubida</name>
    <dbReference type="NCBI Taxonomy" id="30044"/>
    <lineage>
        <taxon>Eukaryota</taxon>
        <taxon>Metazoa</taxon>
        <taxon>Ecdysozoa</taxon>
        <taxon>Arthropoda</taxon>
        <taxon>Hexapoda</taxon>
        <taxon>Insecta</taxon>
        <taxon>Pterygota</taxon>
        <taxon>Neoptera</taxon>
        <taxon>Endopterygota</taxon>
        <taxon>Diptera</taxon>
        <taxon>Brachycera</taxon>
        <taxon>Muscomorpha</taxon>
        <taxon>Ephydroidea</taxon>
        <taxon>Drosophilidae</taxon>
        <taxon>Drosophila</taxon>
    </lineage>
</organism>
<keyword evidence="2" id="KW-0812">Transmembrane</keyword>